<evidence type="ECO:0000313" key="2">
    <source>
        <dbReference type="Proteomes" id="UP000778970"/>
    </source>
</evidence>
<dbReference type="Proteomes" id="UP000778970">
    <property type="component" value="Unassembled WGS sequence"/>
</dbReference>
<reference evidence="1" key="2">
    <citation type="journal article" date="2020" name="Microorganisms">
        <title>Osmotic Adaptation and Compatible Solute Biosynthesis of Phototrophic Bacteria as Revealed from Genome Analyses.</title>
        <authorList>
            <person name="Imhoff J.F."/>
            <person name="Rahn T."/>
            <person name="Kunzel S."/>
            <person name="Keller A."/>
            <person name="Neulinger S.C."/>
        </authorList>
    </citation>
    <scope>NUCLEOTIDE SEQUENCE</scope>
    <source>
        <strain evidence="1">DSM 9154</strain>
    </source>
</reference>
<comment type="caution">
    <text evidence="1">The sequence shown here is derived from an EMBL/GenBank/DDBJ whole genome shotgun (WGS) entry which is preliminary data.</text>
</comment>
<gene>
    <name evidence="1" type="ORF">CKO21_18545</name>
</gene>
<proteinExistence type="predicted"/>
<protein>
    <submittedName>
        <fullName evidence="1">Uncharacterized protein</fullName>
    </submittedName>
</protein>
<keyword evidence="2" id="KW-1185">Reference proteome</keyword>
<name>A0A934V2E8_9PROT</name>
<sequence>MVATDPNGRCPNRLGDAVGCGLRAVDEQGPRTAANRDAEGVCRPVSPAGEQAIDIALAGPPDFANSITRV</sequence>
<accession>A0A934V2E8</accession>
<dbReference type="EMBL" id="NRRE01000035">
    <property type="protein sequence ID" value="MBK1699250.1"/>
    <property type="molecule type" value="Genomic_DNA"/>
</dbReference>
<reference evidence="1" key="1">
    <citation type="submission" date="2017-08" db="EMBL/GenBank/DDBJ databases">
        <authorList>
            <person name="Imhoff J.F."/>
            <person name="Rahn T."/>
            <person name="Kuenzel S."/>
            <person name="Neulinger S.C."/>
        </authorList>
    </citation>
    <scope>NUCLEOTIDE SEQUENCE</scope>
    <source>
        <strain evidence="1">DSM 9154</strain>
    </source>
</reference>
<evidence type="ECO:0000313" key="1">
    <source>
        <dbReference type="EMBL" id="MBK1699250.1"/>
    </source>
</evidence>
<organism evidence="1 2">
    <name type="scientific">Rhodovibrio salinarum</name>
    <dbReference type="NCBI Taxonomy" id="1087"/>
    <lineage>
        <taxon>Bacteria</taxon>
        <taxon>Pseudomonadati</taxon>
        <taxon>Pseudomonadota</taxon>
        <taxon>Alphaproteobacteria</taxon>
        <taxon>Rhodospirillales</taxon>
        <taxon>Rhodovibrionaceae</taxon>
        <taxon>Rhodovibrio</taxon>
    </lineage>
</organism>
<dbReference type="AlphaFoldDB" id="A0A934V2E8"/>